<organism evidence="11">
    <name type="scientific">hydrothermal vent metagenome</name>
    <dbReference type="NCBI Taxonomy" id="652676"/>
    <lineage>
        <taxon>unclassified sequences</taxon>
        <taxon>metagenomes</taxon>
        <taxon>ecological metagenomes</taxon>
    </lineage>
</organism>
<name>A0A3B0YDZ6_9ZZZZ</name>
<evidence type="ECO:0000256" key="4">
    <source>
        <dbReference type="ARBA" id="ARBA00022695"/>
    </source>
</evidence>
<dbReference type="Pfam" id="PF06144">
    <property type="entry name" value="DNA_pol3_delta"/>
    <property type="match status" value="1"/>
</dbReference>
<evidence type="ECO:0000256" key="5">
    <source>
        <dbReference type="ARBA" id="ARBA00022705"/>
    </source>
</evidence>
<evidence type="ECO:0000256" key="1">
    <source>
        <dbReference type="ARBA" id="ARBA00012417"/>
    </source>
</evidence>
<dbReference type="AlphaFoldDB" id="A0A3B0YDZ6"/>
<keyword evidence="5" id="KW-0235">DNA replication</keyword>
<dbReference type="InterPro" id="IPR005790">
    <property type="entry name" value="DNA_polIII_delta"/>
</dbReference>
<evidence type="ECO:0000313" key="11">
    <source>
        <dbReference type="EMBL" id="VAW79118.1"/>
    </source>
</evidence>
<dbReference type="InterPro" id="IPR027417">
    <property type="entry name" value="P-loop_NTPase"/>
</dbReference>
<dbReference type="Gene3D" id="1.20.272.10">
    <property type="match status" value="1"/>
</dbReference>
<comment type="similarity">
    <text evidence="7">Belongs to the DNA polymerase HolA subunit family.</text>
</comment>
<evidence type="ECO:0000259" key="9">
    <source>
        <dbReference type="Pfam" id="PF06144"/>
    </source>
</evidence>
<evidence type="ECO:0000256" key="3">
    <source>
        <dbReference type="ARBA" id="ARBA00022679"/>
    </source>
</evidence>
<keyword evidence="4 11" id="KW-0548">Nucleotidyltransferase</keyword>
<dbReference type="GO" id="GO:0009360">
    <property type="term" value="C:DNA polymerase III complex"/>
    <property type="evidence" value="ECO:0007669"/>
    <property type="project" value="InterPro"/>
</dbReference>
<gene>
    <name evidence="11" type="ORF">MNBD_GAMMA14-2328</name>
</gene>
<dbReference type="CDD" id="cd18138">
    <property type="entry name" value="HLD_clamp_pol_III_delta"/>
    <property type="match status" value="1"/>
</dbReference>
<keyword evidence="6" id="KW-0239">DNA-directed DNA polymerase</keyword>
<evidence type="ECO:0000256" key="6">
    <source>
        <dbReference type="ARBA" id="ARBA00022932"/>
    </source>
</evidence>
<dbReference type="Gene3D" id="3.40.50.300">
    <property type="entry name" value="P-loop containing nucleotide triphosphate hydrolases"/>
    <property type="match status" value="1"/>
</dbReference>
<dbReference type="GO" id="GO:0006261">
    <property type="term" value="P:DNA-templated DNA replication"/>
    <property type="evidence" value="ECO:0007669"/>
    <property type="project" value="TreeGrafter"/>
</dbReference>
<protein>
    <recommendedName>
        <fullName evidence="2">DNA polymerase III subunit delta</fullName>
        <ecNumber evidence="1">2.7.7.7</ecNumber>
    </recommendedName>
</protein>
<dbReference type="SUPFAM" id="SSF52540">
    <property type="entry name" value="P-loop containing nucleoside triphosphate hydrolases"/>
    <property type="match status" value="1"/>
</dbReference>
<dbReference type="GO" id="GO:0003677">
    <property type="term" value="F:DNA binding"/>
    <property type="evidence" value="ECO:0007669"/>
    <property type="project" value="InterPro"/>
</dbReference>
<evidence type="ECO:0000256" key="2">
    <source>
        <dbReference type="ARBA" id="ARBA00017703"/>
    </source>
</evidence>
<dbReference type="InterPro" id="IPR032780">
    <property type="entry name" value="DNA_pol3_delt_C"/>
</dbReference>
<dbReference type="InterPro" id="IPR008921">
    <property type="entry name" value="DNA_pol3_clamp-load_cplx_C"/>
</dbReference>
<dbReference type="InterPro" id="IPR010372">
    <property type="entry name" value="DNA_pol3_delta_N"/>
</dbReference>
<dbReference type="Gene3D" id="1.10.8.60">
    <property type="match status" value="1"/>
</dbReference>
<keyword evidence="3 11" id="KW-0808">Transferase</keyword>
<dbReference type="Pfam" id="PF14840">
    <property type="entry name" value="DNA_pol3_delt_C"/>
    <property type="match status" value="1"/>
</dbReference>
<sequence length="347" mass="38667">MSQLRPEQLQGQLDKGLVPVYFIYGDEMLLVNECADAVRAATRARGFSDRQIFSVEAGFDWDSLLVASDSLSLFSEQRLMELRLPTGKPGRQGAQVLRDYAERPAEDTVLLIVAGKLEPAARRSKWVQALEKAGVSVPVWPVGLRELPGWIDTRMRRHDMRAGREALQLLADRVEGNLLAADQEIEKLFLLHGPGEVSQEDIESLVTDSARYDIYGLVDMALAGDAAHTQRMLGGLRAEGVDPVLVLWALAREIRSLAGMARDIQTGTPPDQAMAARRVWDKRKPLVSGVLQRIRGRQWWMMVQRCALIDRVIKGRAAGNAWDELLQLALRLAGRAPIRTTEIPGYD</sequence>
<dbReference type="EC" id="2.7.7.7" evidence="1"/>
<dbReference type="EMBL" id="UOFM01000294">
    <property type="protein sequence ID" value="VAW79118.1"/>
    <property type="molecule type" value="Genomic_DNA"/>
</dbReference>
<comment type="catalytic activity">
    <reaction evidence="8">
        <text>DNA(n) + a 2'-deoxyribonucleoside 5'-triphosphate = DNA(n+1) + diphosphate</text>
        <dbReference type="Rhea" id="RHEA:22508"/>
        <dbReference type="Rhea" id="RHEA-COMP:17339"/>
        <dbReference type="Rhea" id="RHEA-COMP:17340"/>
        <dbReference type="ChEBI" id="CHEBI:33019"/>
        <dbReference type="ChEBI" id="CHEBI:61560"/>
        <dbReference type="ChEBI" id="CHEBI:173112"/>
        <dbReference type="EC" id="2.7.7.7"/>
    </reaction>
</comment>
<proteinExistence type="inferred from homology"/>
<dbReference type="GO" id="GO:0003887">
    <property type="term" value="F:DNA-directed DNA polymerase activity"/>
    <property type="evidence" value="ECO:0007669"/>
    <property type="project" value="UniProtKB-KW"/>
</dbReference>
<dbReference type="SUPFAM" id="SSF48019">
    <property type="entry name" value="post-AAA+ oligomerization domain-like"/>
    <property type="match status" value="1"/>
</dbReference>
<dbReference type="NCBIfam" id="TIGR01128">
    <property type="entry name" value="holA"/>
    <property type="match status" value="1"/>
</dbReference>
<evidence type="ECO:0000256" key="8">
    <source>
        <dbReference type="ARBA" id="ARBA00049244"/>
    </source>
</evidence>
<feature type="domain" description="DNA polymerase III subunit delta C-terminal" evidence="10">
    <location>
        <begin position="217"/>
        <end position="336"/>
    </location>
</feature>
<evidence type="ECO:0000256" key="7">
    <source>
        <dbReference type="ARBA" id="ARBA00034754"/>
    </source>
</evidence>
<dbReference type="PANTHER" id="PTHR34388:SF1">
    <property type="entry name" value="DNA POLYMERASE III SUBUNIT DELTA"/>
    <property type="match status" value="1"/>
</dbReference>
<evidence type="ECO:0000259" key="10">
    <source>
        <dbReference type="Pfam" id="PF14840"/>
    </source>
</evidence>
<feature type="domain" description="DNA polymerase III delta N-terminal" evidence="9">
    <location>
        <begin position="21"/>
        <end position="135"/>
    </location>
</feature>
<accession>A0A3B0YDZ6</accession>
<dbReference type="PANTHER" id="PTHR34388">
    <property type="entry name" value="DNA POLYMERASE III SUBUNIT DELTA"/>
    <property type="match status" value="1"/>
</dbReference>
<reference evidence="11" key="1">
    <citation type="submission" date="2018-06" db="EMBL/GenBank/DDBJ databases">
        <authorList>
            <person name="Zhirakovskaya E."/>
        </authorList>
    </citation>
    <scope>NUCLEOTIDE SEQUENCE</scope>
</reference>